<evidence type="ECO:0000313" key="2">
    <source>
        <dbReference type="Proteomes" id="UP000610966"/>
    </source>
</evidence>
<gene>
    <name evidence="1" type="ORF">Mth01_04050</name>
</gene>
<organism evidence="1 2">
    <name type="scientific">Sphaerimonospora thailandensis</name>
    <dbReference type="NCBI Taxonomy" id="795644"/>
    <lineage>
        <taxon>Bacteria</taxon>
        <taxon>Bacillati</taxon>
        <taxon>Actinomycetota</taxon>
        <taxon>Actinomycetes</taxon>
        <taxon>Streptosporangiales</taxon>
        <taxon>Streptosporangiaceae</taxon>
        <taxon>Sphaerimonospora</taxon>
    </lineage>
</organism>
<proteinExistence type="predicted"/>
<protein>
    <submittedName>
        <fullName evidence="1">Uncharacterized protein</fullName>
    </submittedName>
</protein>
<dbReference type="AlphaFoldDB" id="A0A8J3R317"/>
<dbReference type="Proteomes" id="UP000610966">
    <property type="component" value="Unassembled WGS sequence"/>
</dbReference>
<sequence>MYGLDGTYNSAVAFILGYDCGNGSLFLAGFREWLVVKYGEGDNLGWPTLVKLLAHVDGQGLLYDAGVDALVVDTLFQLLDEFLEQRDEYGGLVKIFDRYLAWLKSQEWFRSETLE</sequence>
<reference evidence="1" key="1">
    <citation type="submission" date="2021-01" db="EMBL/GenBank/DDBJ databases">
        <title>Whole genome shotgun sequence of Sphaerimonospora thailandensis NBRC 107569.</title>
        <authorList>
            <person name="Komaki H."/>
            <person name="Tamura T."/>
        </authorList>
    </citation>
    <scope>NUCLEOTIDE SEQUENCE</scope>
    <source>
        <strain evidence="1">NBRC 107569</strain>
    </source>
</reference>
<evidence type="ECO:0000313" key="1">
    <source>
        <dbReference type="EMBL" id="GIH68152.1"/>
    </source>
</evidence>
<accession>A0A8J3R317</accession>
<dbReference type="EMBL" id="BOOG01000007">
    <property type="protein sequence ID" value="GIH68152.1"/>
    <property type="molecule type" value="Genomic_DNA"/>
</dbReference>
<name>A0A8J3R317_9ACTN</name>
<comment type="caution">
    <text evidence="1">The sequence shown here is derived from an EMBL/GenBank/DDBJ whole genome shotgun (WGS) entry which is preliminary data.</text>
</comment>
<keyword evidence="2" id="KW-1185">Reference proteome</keyword>